<feature type="domain" description="Glycosyl-hydrolase family 116 catalytic region" evidence="2">
    <location>
        <begin position="496"/>
        <end position="764"/>
    </location>
</feature>
<reference evidence="4 5" key="1">
    <citation type="submission" date="2021-03" db="EMBL/GenBank/DDBJ databases">
        <title>Sequencing the genomes of 1000 actinobacteria strains.</title>
        <authorList>
            <person name="Klenk H.-P."/>
        </authorList>
    </citation>
    <scope>NUCLEOTIDE SEQUENCE [LARGE SCALE GENOMIC DNA]</scope>
    <source>
        <strain evidence="4 5">DSM 14566</strain>
    </source>
</reference>
<dbReference type="Gene3D" id="1.50.10.10">
    <property type="match status" value="1"/>
</dbReference>
<sequence length="830" mass="90452">MRQLNHITGRHAAMPLGGIGTGNVAICADGALRQWQLHNIGNHRGDLPNSFFALRVQRPEPPHSSTTVLQAPAPSDAPSTPLVTDDEVPAWQRELLERFGGVRGTSFRSTYPFAEIDYDLDGPLDVNLQAFTPLVPLDAERSSLPAALFTVTVTNTATEAVAASLGAAMQNPVGHDGITAPQGVCAPGYGGNTNRVRRDHGWTSLLMENSGLDPVAPGAGQAVLTCDAPTATALPQWADPGEFIEYLRARPPFAERSRLEIAPHLPEDQMGTPPGAHGPSPAGATWNGGLCAALHLKPGASTTVRFLLTWHFPNRYVNFPQPGPFAAQWGPSRFWLGNHYATQHTDALAVAEYVQGHWEQLEADSRAWADLLTDTLDERTAEHMAAQAVVVRSPTCFRGADGTFYGFEGVNGASTGGHAGDVGGSCPLNCSHVWNYAHTVAALFPQLECSMRETELEVLQAPDGSVPHRLIAPTYLPQLWDLPIGGPMAPALDGMFGVILKSYRELRSGAVDSDWLEQKWSKLCQLLAHIRSTWDLEGTGVLRGIQPSTHDIDLSGVNPFMGTLWLAALRAQEEMARLRGETAYAEELRSLFATGSAAYDALLFNGEYYEQLLEDDQERPFQWGRGCLADQLIGQWWAHELDLGHLLPADHVRSALRAIVRHNLRTGFREFEHNFRVFADGDDTGLLLCSWPAGGRPQAPIRYADEVWTGTEQQVAAHCLREGLEDEATAILDGLWNRYDGRSRNPFNHVECGDHYVRSMSGWTVLNARTGRAWNAATGQLRLARPADGDRVPLLLGTGWGYVQRSGEKAEMVALGGELSVGEVIWETGS</sequence>
<dbReference type="Proteomes" id="UP001519290">
    <property type="component" value="Unassembled WGS sequence"/>
</dbReference>
<dbReference type="InterPro" id="IPR008928">
    <property type="entry name" value="6-hairpin_glycosidase_sf"/>
</dbReference>
<dbReference type="Pfam" id="PF12215">
    <property type="entry name" value="Glyco_hydr_116N"/>
    <property type="match status" value="1"/>
</dbReference>
<gene>
    <name evidence="4" type="ORF">JOF43_000472</name>
</gene>
<organism evidence="4 5">
    <name type="scientific">Brachybacterium sacelli</name>
    <dbReference type="NCBI Taxonomy" id="173364"/>
    <lineage>
        <taxon>Bacteria</taxon>
        <taxon>Bacillati</taxon>
        <taxon>Actinomycetota</taxon>
        <taxon>Actinomycetes</taxon>
        <taxon>Micrococcales</taxon>
        <taxon>Dermabacteraceae</taxon>
        <taxon>Brachybacterium</taxon>
    </lineage>
</organism>
<evidence type="ECO:0000259" key="3">
    <source>
        <dbReference type="Pfam" id="PF12215"/>
    </source>
</evidence>
<name>A0ABS4WWC9_9MICO</name>
<protein>
    <submittedName>
        <fullName evidence="4">Uncharacterized protein (DUF608 family)</fullName>
    </submittedName>
</protein>
<dbReference type="PANTHER" id="PTHR12654:SF4">
    <property type="entry name" value="PB1 DOMAIN-CONTAINING PROTEIN"/>
    <property type="match status" value="1"/>
</dbReference>
<dbReference type="EMBL" id="JAGIOD010000001">
    <property type="protein sequence ID" value="MBP2380515.1"/>
    <property type="molecule type" value="Genomic_DNA"/>
</dbReference>
<dbReference type="InterPro" id="IPR024462">
    <property type="entry name" value="GH116_N"/>
</dbReference>
<dbReference type="Pfam" id="PF04685">
    <property type="entry name" value="DUF608"/>
    <property type="match status" value="1"/>
</dbReference>
<feature type="domain" description="Glycosyl-hydrolase family 116 N-terminal" evidence="3">
    <location>
        <begin position="13"/>
        <end position="360"/>
    </location>
</feature>
<evidence type="ECO:0000313" key="5">
    <source>
        <dbReference type="Proteomes" id="UP001519290"/>
    </source>
</evidence>
<dbReference type="InterPro" id="IPR012341">
    <property type="entry name" value="6hp_glycosidase-like_sf"/>
</dbReference>
<feature type="region of interest" description="Disordered" evidence="1">
    <location>
        <begin position="60"/>
        <end position="83"/>
    </location>
</feature>
<evidence type="ECO:0000256" key="1">
    <source>
        <dbReference type="SAM" id="MobiDB-lite"/>
    </source>
</evidence>
<evidence type="ECO:0000313" key="4">
    <source>
        <dbReference type="EMBL" id="MBP2380515.1"/>
    </source>
</evidence>
<dbReference type="InterPro" id="IPR006775">
    <property type="entry name" value="GH116_catalytic"/>
</dbReference>
<dbReference type="InterPro" id="IPR052566">
    <property type="entry name" value="Non-lysos_glucosylceramidase"/>
</dbReference>
<evidence type="ECO:0000259" key="2">
    <source>
        <dbReference type="Pfam" id="PF04685"/>
    </source>
</evidence>
<keyword evidence="5" id="KW-1185">Reference proteome</keyword>
<dbReference type="SUPFAM" id="SSF48208">
    <property type="entry name" value="Six-hairpin glycosidases"/>
    <property type="match status" value="1"/>
</dbReference>
<proteinExistence type="predicted"/>
<dbReference type="RefSeq" id="WP_209898556.1">
    <property type="nucleotide sequence ID" value="NZ_BAAAJW010000008.1"/>
</dbReference>
<dbReference type="PANTHER" id="PTHR12654">
    <property type="entry name" value="BILE ACID BETA-GLUCOSIDASE-RELATED"/>
    <property type="match status" value="1"/>
</dbReference>
<accession>A0ABS4WWC9</accession>
<comment type="caution">
    <text evidence="4">The sequence shown here is derived from an EMBL/GenBank/DDBJ whole genome shotgun (WGS) entry which is preliminary data.</text>
</comment>